<keyword evidence="4" id="KW-1185">Reference proteome</keyword>
<keyword evidence="1" id="KW-0812">Transmembrane</keyword>
<feature type="domain" description="Bacteriophage tail tape measure N-terminal" evidence="2">
    <location>
        <begin position="124"/>
        <end position="209"/>
    </location>
</feature>
<evidence type="ECO:0000256" key="1">
    <source>
        <dbReference type="SAM" id="Phobius"/>
    </source>
</evidence>
<dbReference type="RefSeq" id="WP_141134028.1">
    <property type="nucleotide sequence ID" value="NZ_FZPA01000015.1"/>
</dbReference>
<reference evidence="3 4" key="1">
    <citation type="submission" date="2017-06" db="EMBL/GenBank/DDBJ databases">
        <authorList>
            <person name="Kim H.J."/>
            <person name="Triplett B.A."/>
        </authorList>
    </citation>
    <scope>NUCLEOTIDE SEQUENCE [LARGE SCALE GENOMIC DNA]</scope>
    <source>
        <strain evidence="3 4">DS15</strain>
    </source>
</reference>
<dbReference type="EMBL" id="FZPA01000015">
    <property type="protein sequence ID" value="SNT19495.1"/>
    <property type="molecule type" value="Genomic_DNA"/>
</dbReference>
<feature type="transmembrane region" description="Helical" evidence="1">
    <location>
        <begin position="190"/>
        <end position="212"/>
    </location>
</feature>
<dbReference type="AlphaFoldDB" id="A0A239KN61"/>
<evidence type="ECO:0000313" key="4">
    <source>
        <dbReference type="Proteomes" id="UP000198339"/>
    </source>
</evidence>
<dbReference type="Pfam" id="PF06791">
    <property type="entry name" value="TMP_2"/>
    <property type="match status" value="1"/>
</dbReference>
<dbReference type="InterPro" id="IPR009628">
    <property type="entry name" value="Phage_tape_measure_N"/>
</dbReference>
<feature type="transmembrane region" description="Helical" evidence="1">
    <location>
        <begin position="270"/>
        <end position="293"/>
    </location>
</feature>
<dbReference type="OrthoDB" id="38641at2"/>
<evidence type="ECO:0000259" key="2">
    <source>
        <dbReference type="Pfam" id="PF06791"/>
    </source>
</evidence>
<name>A0A239KN61_9SPHN</name>
<organism evidence="3 4">
    <name type="scientific">Sphingopyxis indica</name>
    <dbReference type="NCBI Taxonomy" id="436663"/>
    <lineage>
        <taxon>Bacteria</taxon>
        <taxon>Pseudomonadati</taxon>
        <taxon>Pseudomonadota</taxon>
        <taxon>Alphaproteobacteria</taxon>
        <taxon>Sphingomonadales</taxon>
        <taxon>Sphingomonadaceae</taxon>
        <taxon>Sphingopyxis</taxon>
    </lineage>
</organism>
<dbReference type="Proteomes" id="UP000198339">
    <property type="component" value="Unassembled WGS sequence"/>
</dbReference>
<proteinExistence type="predicted"/>
<sequence>MDVAALSMSVDSSGVVKATADLDKFSASADKASAAASKVSGSGRTAKLGQDYERAARAADKASGSIMRIAQTAMKADAAMRAANDNTGRSFASASAHVEAYRKHLAALPTAANQAAAGIGRVSKAVATSAGAIKANTGNIAAQFQDIGVTAAMGMSPLMIALQQGTQLSAVFAASGQSAFKAIGSAIGQVINPTALLTIGLVAAAAALVQMVDWGKLAQSAMLGLADILETIAPYAVAAAGALALLYAPSIVTGIATVTKGFVGMAASMLALIPIPVLIVAGLTAITAAAVHWRDDLTRIFGTDIVAAAKSGINYIVGGFVGAYNAVRATWADLPAAIGDAAITAANRVIDATSGMVNRVKQELNDLFVLRDTETGKTRRLFNFDTRSSLGRIANPYAGSAARVGGVAADAIRSAQSVDYVGKGIDAARGLGRMGADALRGLAGSLGADGAAGKGDSAAGRAAAISEEARALQERNRATEAYIASLTDEVARIGLSDEALRKYEVTQALSRATTDKQREAIEKLSAKREEGLKVLRQQQEVEAAQKQLAAVRSNMVNGIDIELATMGMVGEQREREILRIQRQIEMTDLLTKIQKAEADGNVALADTYRQLAEAIDEKYAKQMRALSGRETIEQMRELNSIMTRGVESLNNGLVDAIMGTKSLGDVFKQVANQIIADLIRIAIRQLIVNTLMKALGLGGGGSFLSGLFADGGAFGTAQQYARGGAFDRAQRFANGSAFTNSVVSTPTLFKFANGSKFGEIGEAGPEAVMPLTRGPDGKLGVQSHGSGGSRPTIVFSPQIVNENKFEGAIGVDSLVAMNRQMGEMTKEQIRRELQSMLAQLDADGTLI</sequence>
<protein>
    <submittedName>
        <fullName evidence="3">Phage tail tape measure protein, lambda family</fullName>
    </submittedName>
</protein>
<accession>A0A239KN61</accession>
<feature type="transmembrane region" description="Helical" evidence="1">
    <location>
        <begin position="232"/>
        <end position="258"/>
    </location>
</feature>
<keyword evidence="1" id="KW-0472">Membrane</keyword>
<gene>
    <name evidence="3" type="ORF">SAMN06295955_11557</name>
</gene>
<keyword evidence="1" id="KW-1133">Transmembrane helix</keyword>
<evidence type="ECO:0000313" key="3">
    <source>
        <dbReference type="EMBL" id="SNT19495.1"/>
    </source>
</evidence>